<dbReference type="GO" id="GO:0032784">
    <property type="term" value="P:regulation of DNA-templated transcription elongation"/>
    <property type="evidence" value="ECO:0007669"/>
    <property type="project" value="InterPro"/>
</dbReference>
<dbReference type="EMBL" id="QFQP01000001">
    <property type="protein sequence ID" value="PZR18482.1"/>
    <property type="molecule type" value="Genomic_DNA"/>
</dbReference>
<comment type="caution">
    <text evidence="3">The sequence shown here is derived from an EMBL/GenBank/DDBJ whole genome shotgun (WGS) entry which is preliminary data.</text>
</comment>
<dbReference type="Pfam" id="PF14760">
    <property type="entry name" value="Rnk_N"/>
    <property type="match status" value="1"/>
</dbReference>
<accession>A0A2W5TVJ9</accession>
<dbReference type="InterPro" id="IPR001437">
    <property type="entry name" value="Tscrpt_elong_fac_GreA/B_C"/>
</dbReference>
<evidence type="ECO:0000313" key="3">
    <source>
        <dbReference type="EMBL" id="PZR18482.1"/>
    </source>
</evidence>
<dbReference type="GO" id="GO:0070063">
    <property type="term" value="F:RNA polymerase binding"/>
    <property type="evidence" value="ECO:0007669"/>
    <property type="project" value="InterPro"/>
</dbReference>
<dbReference type="Proteomes" id="UP000249061">
    <property type="component" value="Unassembled WGS sequence"/>
</dbReference>
<dbReference type="PANTHER" id="PTHR30437">
    <property type="entry name" value="TRANSCRIPTION ELONGATION FACTOR GREA"/>
    <property type="match status" value="1"/>
</dbReference>
<evidence type="ECO:0000259" key="2">
    <source>
        <dbReference type="Pfam" id="PF14760"/>
    </source>
</evidence>
<feature type="domain" description="Transcription elongation factor GreA/GreB C-terminal" evidence="1">
    <location>
        <begin position="65"/>
        <end position="137"/>
    </location>
</feature>
<dbReference type="PANTHER" id="PTHR30437:SF5">
    <property type="entry name" value="REGULATOR OF NUCLEOSIDE DIPHOSPHATE KINASE"/>
    <property type="match status" value="1"/>
</dbReference>
<protein>
    <submittedName>
        <fullName evidence="3">Nucleoside diphosphate kinase regulator</fullName>
    </submittedName>
</protein>
<dbReference type="InterPro" id="IPR023459">
    <property type="entry name" value="Tscrpt_elong_fac_GreA/B_fam"/>
</dbReference>
<reference evidence="3 4" key="1">
    <citation type="submission" date="2017-08" db="EMBL/GenBank/DDBJ databases">
        <title>Infants hospitalized years apart are colonized by the same room-sourced microbial strains.</title>
        <authorList>
            <person name="Brooks B."/>
            <person name="Olm M.R."/>
            <person name="Firek B.A."/>
            <person name="Baker R."/>
            <person name="Thomas B.C."/>
            <person name="Morowitz M.J."/>
            <person name="Banfield J.F."/>
        </authorList>
    </citation>
    <scope>NUCLEOTIDE SEQUENCE [LARGE SCALE GENOMIC DNA]</scope>
    <source>
        <strain evidence="3">S2_003_000_R2_14</strain>
    </source>
</reference>
<gene>
    <name evidence="3" type="ORF">DI536_00960</name>
</gene>
<dbReference type="Gene3D" id="1.10.286.20">
    <property type="match status" value="1"/>
</dbReference>
<sequence>MARGAVVLTRATMQPDITLRKADLDLLNKLVEQAASDDAKALLLERLENELARARIVDDTGPLPGVVTLGSRVTFETQESGKTREVVLVLPEDANLEENLSVLTPMGCSLLGLRVNDVFTWNERGKQWRIKVLSVEQP</sequence>
<evidence type="ECO:0000313" key="4">
    <source>
        <dbReference type="Proteomes" id="UP000249061"/>
    </source>
</evidence>
<name>A0A2W5TVJ9_9BACT</name>
<dbReference type="GO" id="GO:0006354">
    <property type="term" value="P:DNA-templated transcription elongation"/>
    <property type="evidence" value="ECO:0007669"/>
    <property type="project" value="TreeGrafter"/>
</dbReference>
<dbReference type="InterPro" id="IPR029462">
    <property type="entry name" value="Rnk_N"/>
</dbReference>
<proteinExistence type="predicted"/>
<dbReference type="GO" id="GO:0003677">
    <property type="term" value="F:DNA binding"/>
    <property type="evidence" value="ECO:0007669"/>
    <property type="project" value="InterPro"/>
</dbReference>
<evidence type="ECO:0000259" key="1">
    <source>
        <dbReference type="Pfam" id="PF01272"/>
    </source>
</evidence>
<feature type="domain" description="Regulator of nucleoside diphosphate kinase N-terminal" evidence="2">
    <location>
        <begin position="15"/>
        <end position="57"/>
    </location>
</feature>
<dbReference type="GO" id="GO:0016301">
    <property type="term" value="F:kinase activity"/>
    <property type="evidence" value="ECO:0007669"/>
    <property type="project" value="UniProtKB-KW"/>
</dbReference>
<dbReference type="SUPFAM" id="SSF54534">
    <property type="entry name" value="FKBP-like"/>
    <property type="match status" value="1"/>
</dbReference>
<keyword evidence="3" id="KW-0418">Kinase</keyword>
<dbReference type="InterPro" id="IPR036953">
    <property type="entry name" value="GreA/GreB_C_sf"/>
</dbReference>
<dbReference type="Pfam" id="PF01272">
    <property type="entry name" value="GreA_GreB"/>
    <property type="match status" value="1"/>
</dbReference>
<keyword evidence="3" id="KW-0808">Transferase</keyword>
<dbReference type="Gene3D" id="3.10.50.30">
    <property type="entry name" value="Transcription elongation factor, GreA/GreB, C-terminal domain"/>
    <property type="match status" value="1"/>
</dbReference>
<organism evidence="3 4">
    <name type="scientific">Archangium gephyra</name>
    <dbReference type="NCBI Taxonomy" id="48"/>
    <lineage>
        <taxon>Bacteria</taxon>
        <taxon>Pseudomonadati</taxon>
        <taxon>Myxococcota</taxon>
        <taxon>Myxococcia</taxon>
        <taxon>Myxococcales</taxon>
        <taxon>Cystobacterineae</taxon>
        <taxon>Archangiaceae</taxon>
        <taxon>Archangium</taxon>
    </lineage>
</organism>
<dbReference type="AlphaFoldDB" id="A0A2W5TVJ9"/>